<accession>A0A2H4PRQ5</accession>
<evidence type="ECO:0000313" key="2">
    <source>
        <dbReference type="Proteomes" id="UP000241952"/>
    </source>
</evidence>
<sequence>MMTKEKALEKIEIIYKLNGDFDHATKYITGLYGLTPDFWKENFDFINNKMTAKYPNLYYGGIV</sequence>
<proteinExistence type="predicted"/>
<name>A0A2H4PRQ5_9CAUD</name>
<evidence type="ECO:0000313" key="1">
    <source>
        <dbReference type="EMBL" id="ATW69989.1"/>
    </source>
</evidence>
<protein>
    <submittedName>
        <fullName evidence="1">Uncharacterized protein</fullName>
    </submittedName>
</protein>
<dbReference type="Proteomes" id="UP000241952">
    <property type="component" value="Segment"/>
</dbReference>
<gene>
    <name evidence="1" type="ORF">CB14a_0035</name>
</gene>
<dbReference type="EMBL" id="MG309717">
    <property type="protein sequence ID" value="ATW69989.1"/>
    <property type="molecule type" value="Genomic_DNA"/>
</dbReference>
<reference evidence="1 2" key="1">
    <citation type="submission" date="2017-10" db="EMBL/GenBank/DDBJ databases">
        <title>Identification of tmp as a genetic determinant of heat stability in Lactococcus lactis phages.</title>
        <authorList>
            <person name="Geagea H."/>
            <person name="Labrie S.J."/>
            <person name="Subirad M."/>
            <person name="Moineau S."/>
        </authorList>
    </citation>
    <scope>NUCLEOTIDE SEQUENCE [LARGE SCALE GENOMIC DNA]</scope>
</reference>
<organism evidence="1 2">
    <name type="scientific">Lactococcus phage CB14a</name>
    <dbReference type="NCBI Taxonomy" id="2050980"/>
    <lineage>
        <taxon>Viruses</taxon>
        <taxon>Duplodnaviria</taxon>
        <taxon>Heunggongvirae</taxon>
        <taxon>Uroviricota</taxon>
        <taxon>Caudoviricetes</taxon>
        <taxon>Skunavirus</taxon>
        <taxon>Skunavirus CB14</taxon>
    </lineage>
</organism>